<dbReference type="Proteomes" id="UP000644020">
    <property type="component" value="Unassembled WGS sequence"/>
</dbReference>
<reference evidence="2" key="2">
    <citation type="submission" date="2020-09" db="EMBL/GenBank/DDBJ databases">
        <authorList>
            <person name="Sun Q."/>
            <person name="Ohkuma M."/>
        </authorList>
    </citation>
    <scope>NUCLEOTIDE SEQUENCE</scope>
    <source>
        <strain evidence="2">JCM 4518</strain>
    </source>
</reference>
<evidence type="ECO:0000313" key="3">
    <source>
        <dbReference type="Proteomes" id="UP000644020"/>
    </source>
</evidence>
<sequence>MPIRSVIVPPSFPPASSSPSLPQPVSRTVPVTAAATAAAAVRRPRLLLEVRIPLSSSKVVLVVRQEVRPAARGSAGAAGT</sequence>
<protein>
    <submittedName>
        <fullName evidence="2">Uncharacterized protein</fullName>
    </submittedName>
</protein>
<feature type="region of interest" description="Disordered" evidence="1">
    <location>
        <begin position="1"/>
        <end position="25"/>
    </location>
</feature>
<organism evidence="2 3">
    <name type="scientific">Streptomyces termitum</name>
    <dbReference type="NCBI Taxonomy" id="67368"/>
    <lineage>
        <taxon>Bacteria</taxon>
        <taxon>Bacillati</taxon>
        <taxon>Actinomycetota</taxon>
        <taxon>Actinomycetes</taxon>
        <taxon>Kitasatosporales</taxon>
        <taxon>Streptomycetaceae</taxon>
        <taxon>Streptomyces</taxon>
    </lineage>
</organism>
<reference evidence="2" key="1">
    <citation type="journal article" date="2014" name="Int. J. Syst. Evol. Microbiol.">
        <title>Complete genome sequence of Corynebacterium casei LMG S-19264T (=DSM 44701T), isolated from a smear-ripened cheese.</title>
        <authorList>
            <consortium name="US DOE Joint Genome Institute (JGI-PGF)"/>
            <person name="Walter F."/>
            <person name="Albersmeier A."/>
            <person name="Kalinowski J."/>
            <person name="Ruckert C."/>
        </authorList>
    </citation>
    <scope>NUCLEOTIDE SEQUENCE</scope>
    <source>
        <strain evidence="2">JCM 4518</strain>
    </source>
</reference>
<evidence type="ECO:0000256" key="1">
    <source>
        <dbReference type="SAM" id="MobiDB-lite"/>
    </source>
</evidence>
<accession>A0A918WAD0</accession>
<comment type="caution">
    <text evidence="2">The sequence shown here is derived from an EMBL/GenBank/DDBJ whole genome shotgun (WGS) entry which is preliminary data.</text>
</comment>
<name>A0A918WAD0_9ACTN</name>
<proteinExistence type="predicted"/>
<dbReference type="AlphaFoldDB" id="A0A918WAD0"/>
<keyword evidence="3" id="KW-1185">Reference proteome</keyword>
<evidence type="ECO:0000313" key="2">
    <source>
        <dbReference type="EMBL" id="GHA88554.1"/>
    </source>
</evidence>
<gene>
    <name evidence="2" type="ORF">GCM10010305_35210</name>
</gene>
<dbReference type="EMBL" id="BMUL01000008">
    <property type="protein sequence ID" value="GHA88554.1"/>
    <property type="molecule type" value="Genomic_DNA"/>
</dbReference>